<evidence type="ECO:0000313" key="2">
    <source>
        <dbReference type="Proteomes" id="UP000837803"/>
    </source>
</evidence>
<gene>
    <name evidence="1" type="ORF">LEM8419_02949</name>
</gene>
<protein>
    <submittedName>
        <fullName evidence="1">Uncharacterized protein</fullName>
    </submittedName>
</protein>
<proteinExistence type="predicted"/>
<dbReference type="Proteomes" id="UP000837803">
    <property type="component" value="Unassembled WGS sequence"/>
</dbReference>
<name>A0ABM9B467_9BACT</name>
<organism evidence="1 2">
    <name type="scientific">Neolewinella maritima</name>
    <dbReference type="NCBI Taxonomy" id="1383882"/>
    <lineage>
        <taxon>Bacteria</taxon>
        <taxon>Pseudomonadati</taxon>
        <taxon>Bacteroidota</taxon>
        <taxon>Saprospiria</taxon>
        <taxon>Saprospirales</taxon>
        <taxon>Lewinellaceae</taxon>
        <taxon>Neolewinella</taxon>
    </lineage>
</organism>
<sequence>MLRYLSFLLVLLACSDRPPTTPETRPVEYPNAGNTAIYDVDPDDPYEIDDSSFLEMQPGQPIAPFVDLRPGTLRTGDGELAVRYIPGRSNDTLGYVAAEGGLIDHIVIWSTDVVTKNGIRVGNTYGELVERLGQLAPYGSGVEARVYATHDGLTYRLGMNAPAGPLASVPDTVPIVEIILQ</sequence>
<dbReference type="RefSeq" id="WP_238751894.1">
    <property type="nucleotide sequence ID" value="NZ_CAKLPZ010000004.1"/>
</dbReference>
<reference evidence="1" key="1">
    <citation type="submission" date="2021-12" db="EMBL/GenBank/DDBJ databases">
        <authorList>
            <person name="Rodrigo-Torres L."/>
            <person name="Arahal R. D."/>
            <person name="Lucena T."/>
        </authorList>
    </citation>
    <scope>NUCLEOTIDE SEQUENCE</scope>
    <source>
        <strain evidence="1">CECT 8419</strain>
    </source>
</reference>
<evidence type="ECO:0000313" key="1">
    <source>
        <dbReference type="EMBL" id="CAH1002034.1"/>
    </source>
</evidence>
<keyword evidence="2" id="KW-1185">Reference proteome</keyword>
<comment type="caution">
    <text evidence="1">The sequence shown here is derived from an EMBL/GenBank/DDBJ whole genome shotgun (WGS) entry which is preliminary data.</text>
</comment>
<dbReference type="EMBL" id="CAKLPZ010000004">
    <property type="protein sequence ID" value="CAH1002034.1"/>
    <property type="molecule type" value="Genomic_DNA"/>
</dbReference>
<accession>A0ABM9B467</accession>